<name>A0A2A6CQB0_PRIPA</name>
<dbReference type="EnsemblMetazoa" id="PPA41309.1">
    <property type="protein sequence ID" value="PPA41309.1"/>
    <property type="gene ID" value="WBGene00279678"/>
</dbReference>
<dbReference type="AlphaFoldDB" id="A0A2A6CQB0"/>
<dbReference type="Proteomes" id="UP000005239">
    <property type="component" value="Unassembled WGS sequence"/>
</dbReference>
<proteinExistence type="predicted"/>
<evidence type="ECO:0000313" key="1">
    <source>
        <dbReference type="EnsemblMetazoa" id="PPA41309.1"/>
    </source>
</evidence>
<keyword evidence="2" id="KW-1185">Reference proteome</keyword>
<evidence type="ECO:0000313" key="2">
    <source>
        <dbReference type="Proteomes" id="UP000005239"/>
    </source>
</evidence>
<accession>A0A2A6CQB0</accession>
<accession>A0A8R1UXX1</accession>
<protein>
    <submittedName>
        <fullName evidence="1">Uncharacterized protein</fullName>
    </submittedName>
</protein>
<reference evidence="2" key="1">
    <citation type="journal article" date="2008" name="Nat. Genet.">
        <title>The Pristionchus pacificus genome provides a unique perspective on nematode lifestyle and parasitism.</title>
        <authorList>
            <person name="Dieterich C."/>
            <person name="Clifton S.W."/>
            <person name="Schuster L.N."/>
            <person name="Chinwalla A."/>
            <person name="Delehaunty K."/>
            <person name="Dinkelacker I."/>
            <person name="Fulton L."/>
            <person name="Fulton R."/>
            <person name="Godfrey J."/>
            <person name="Minx P."/>
            <person name="Mitreva M."/>
            <person name="Roeseler W."/>
            <person name="Tian H."/>
            <person name="Witte H."/>
            <person name="Yang S.P."/>
            <person name="Wilson R.K."/>
            <person name="Sommer R.J."/>
        </authorList>
    </citation>
    <scope>NUCLEOTIDE SEQUENCE [LARGE SCALE GENOMIC DNA]</scope>
    <source>
        <strain evidence="2">PS312</strain>
    </source>
</reference>
<sequence>MGSLLSYTAYLFGSVGISANVAIIALMHAKPIEGLLPNISGIRNLRFASPCSTSHSPYQPLCTAARLLKLRVEAGVTEVQVPVQDENVEDISLGKDEAMEMRPVK</sequence>
<reference evidence="1" key="2">
    <citation type="submission" date="2022-06" db="UniProtKB">
        <authorList>
            <consortium name="EnsemblMetazoa"/>
        </authorList>
    </citation>
    <scope>IDENTIFICATION</scope>
    <source>
        <strain evidence="1">PS312</strain>
    </source>
</reference>
<organism evidence="1 2">
    <name type="scientific">Pristionchus pacificus</name>
    <name type="common">Parasitic nematode worm</name>
    <dbReference type="NCBI Taxonomy" id="54126"/>
    <lineage>
        <taxon>Eukaryota</taxon>
        <taxon>Metazoa</taxon>
        <taxon>Ecdysozoa</taxon>
        <taxon>Nematoda</taxon>
        <taxon>Chromadorea</taxon>
        <taxon>Rhabditida</taxon>
        <taxon>Rhabditina</taxon>
        <taxon>Diplogasteromorpha</taxon>
        <taxon>Diplogasteroidea</taxon>
        <taxon>Neodiplogasteridae</taxon>
        <taxon>Pristionchus</taxon>
    </lineage>
</organism>
<gene>
    <name evidence="1" type="primary">WBGene00279678</name>
</gene>